<evidence type="ECO:0000313" key="1">
    <source>
        <dbReference type="EMBL" id="TFY77018.1"/>
    </source>
</evidence>
<accession>A0A4Y9ZU37</accession>
<dbReference type="SUPFAM" id="SSF56112">
    <property type="entry name" value="Protein kinase-like (PK-like)"/>
    <property type="match status" value="1"/>
</dbReference>
<sequence>MPYEVAYHWNIIDAVRVVDRQRVTIKFIRNNFQEIEIAQALTTPALLDDPTNHCVHVLDVFPDTLEENGYLMVMPYLRPFNSPTFGAVGEVVDFVKQTLEACINVPFDEFGYILTGRNSRDCAAANIMMDGSALYPEGHHPVRRDFSVDAVWPLNPLARLDNPVKYYFIDFGISTQFRQGESTLVTGWKGRDKELPELSMETPYDPFKGDIFILGNLYKKEILEKYHGVDFLWPLVTAMTKEKPNSRPNAQFALTFFTVLLENNVVRNMRWRIRPRDESIPERVVYDTVAMARETLHQLKRIVGSDRSA</sequence>
<dbReference type="InterPro" id="IPR011009">
    <property type="entry name" value="Kinase-like_dom_sf"/>
</dbReference>
<dbReference type="AlphaFoldDB" id="A0A4Y9ZU37"/>
<name>A0A4Y9ZU37_9AGAM</name>
<evidence type="ECO:0000313" key="2">
    <source>
        <dbReference type="Proteomes" id="UP000298061"/>
    </source>
</evidence>
<organism evidence="1 2">
    <name type="scientific">Hericium alpestre</name>
    <dbReference type="NCBI Taxonomy" id="135208"/>
    <lineage>
        <taxon>Eukaryota</taxon>
        <taxon>Fungi</taxon>
        <taxon>Dikarya</taxon>
        <taxon>Basidiomycota</taxon>
        <taxon>Agaricomycotina</taxon>
        <taxon>Agaricomycetes</taxon>
        <taxon>Russulales</taxon>
        <taxon>Hericiaceae</taxon>
        <taxon>Hericium</taxon>
    </lineage>
</organism>
<proteinExistence type="predicted"/>
<reference evidence="1 2" key="1">
    <citation type="submission" date="2019-02" db="EMBL/GenBank/DDBJ databases">
        <title>Genome sequencing of the rare red list fungi Hericium alpestre (H. flagellum).</title>
        <authorList>
            <person name="Buettner E."/>
            <person name="Kellner H."/>
        </authorList>
    </citation>
    <scope>NUCLEOTIDE SEQUENCE [LARGE SCALE GENOMIC DNA]</scope>
    <source>
        <strain evidence="1 2">DSM 108284</strain>
    </source>
</reference>
<dbReference type="Proteomes" id="UP000298061">
    <property type="component" value="Unassembled WGS sequence"/>
</dbReference>
<evidence type="ECO:0008006" key="3">
    <source>
        <dbReference type="Google" id="ProtNLM"/>
    </source>
</evidence>
<keyword evidence="2" id="KW-1185">Reference proteome</keyword>
<comment type="caution">
    <text evidence="1">The sequence shown here is derived from an EMBL/GenBank/DDBJ whole genome shotgun (WGS) entry which is preliminary data.</text>
</comment>
<dbReference type="STRING" id="135208.A0A4Y9ZU37"/>
<dbReference type="OrthoDB" id="5987198at2759"/>
<dbReference type="EMBL" id="SFCI01001026">
    <property type="protein sequence ID" value="TFY77018.1"/>
    <property type="molecule type" value="Genomic_DNA"/>
</dbReference>
<protein>
    <recommendedName>
        <fullName evidence="3">Protein kinase domain-containing protein</fullName>
    </recommendedName>
</protein>
<gene>
    <name evidence="1" type="ORF">EWM64_g6995</name>
</gene>